<dbReference type="Proteomes" id="UP001221413">
    <property type="component" value="Unassembled WGS sequence"/>
</dbReference>
<evidence type="ECO:0000259" key="2">
    <source>
        <dbReference type="Pfam" id="PF13391"/>
    </source>
</evidence>
<keyword evidence="4" id="KW-1185">Reference proteome</keyword>
<dbReference type="InterPro" id="IPR003615">
    <property type="entry name" value="HNH_nuc"/>
</dbReference>
<organism evidence="3 4">
    <name type="scientific">Drechslerella dactyloides</name>
    <name type="common">Nematode-trapping fungus</name>
    <name type="synonym">Arthrobotrys dactyloides</name>
    <dbReference type="NCBI Taxonomy" id="74499"/>
    <lineage>
        <taxon>Eukaryota</taxon>
        <taxon>Fungi</taxon>
        <taxon>Dikarya</taxon>
        <taxon>Ascomycota</taxon>
        <taxon>Pezizomycotina</taxon>
        <taxon>Orbiliomycetes</taxon>
        <taxon>Orbiliales</taxon>
        <taxon>Orbiliaceae</taxon>
        <taxon>Drechslerella</taxon>
    </lineage>
</organism>
<protein>
    <recommendedName>
        <fullName evidence="2">HNH nuclease domain-containing protein</fullName>
    </recommendedName>
</protein>
<reference evidence="3" key="1">
    <citation type="submission" date="2023-01" db="EMBL/GenBank/DDBJ databases">
        <title>The chitinases involved in constricting ring structure development in the nematode-trapping fungus Drechslerella dactyloides.</title>
        <authorList>
            <person name="Wang R."/>
            <person name="Zhang L."/>
            <person name="Tang P."/>
            <person name="Li S."/>
            <person name="Liang L."/>
        </authorList>
    </citation>
    <scope>NUCLEOTIDE SEQUENCE</scope>
    <source>
        <strain evidence="3">YMF1.00031</strain>
    </source>
</reference>
<gene>
    <name evidence="3" type="ORF">Dda_6150</name>
</gene>
<evidence type="ECO:0000313" key="3">
    <source>
        <dbReference type="EMBL" id="KAJ6259251.1"/>
    </source>
</evidence>
<evidence type="ECO:0000256" key="1">
    <source>
        <dbReference type="SAM" id="MobiDB-lite"/>
    </source>
</evidence>
<feature type="domain" description="HNH nuclease" evidence="2">
    <location>
        <begin position="171"/>
        <end position="241"/>
    </location>
</feature>
<dbReference type="EMBL" id="JAQGDS010000007">
    <property type="protein sequence ID" value="KAJ6259251.1"/>
    <property type="molecule type" value="Genomic_DNA"/>
</dbReference>
<accession>A0AAD6IVL6</accession>
<feature type="region of interest" description="Disordered" evidence="1">
    <location>
        <begin position="88"/>
        <end position="115"/>
    </location>
</feature>
<dbReference type="AlphaFoldDB" id="A0AAD6IVL6"/>
<proteinExistence type="predicted"/>
<evidence type="ECO:0000313" key="4">
    <source>
        <dbReference type="Proteomes" id="UP001221413"/>
    </source>
</evidence>
<feature type="compositionally biased region" description="Low complexity" evidence="1">
    <location>
        <begin position="88"/>
        <end position="110"/>
    </location>
</feature>
<comment type="caution">
    <text evidence="3">The sequence shown here is derived from an EMBL/GenBank/DDBJ whole genome shotgun (WGS) entry which is preliminary data.</text>
</comment>
<name>A0AAD6IVL6_DREDA</name>
<dbReference type="Pfam" id="PF13391">
    <property type="entry name" value="HNH_2"/>
    <property type="match status" value="1"/>
</dbReference>
<sequence length="421" mass="46446">MEWEDVLTPFRTERESHPIKFSRLIDYLDGLPYILPRDRLMIHAFLKYTTNEFFYDRFRLLSTAQLNDLAMISGIGLKNLRNWGGRPSSALSSPMASATGSPTGSPASSPRKGKAAMSPSLLTSVLAETAGQSSSEPELQKPTLGQDLLKIFGVAEIDPKLPTTGLARSPAAHIFPHSALDFSKYRNKITWTFLALFLGEQKRDILAKELHSESNGIHTCANGLALAPEVHIPYDQGYFSLVPFRRLAETPYFLDVQIHAFSTKESIGNVKIEHQADLDKQYTLDDGKPKMNDVSGAFLRAEHGFKLRLGTADPELYPLPSSTLLFWHHHLWRVLIAAGLGALREAEALAAKIDQPAIKKRKLGAQSGPYPPSPLSKNISGDAAYDGDWNESLDLDTDTGVGPLTVWVADEDVPFAPLEEL</sequence>